<dbReference type="Proteomes" id="UP001321760">
    <property type="component" value="Unassembled WGS sequence"/>
</dbReference>
<evidence type="ECO:0000313" key="8">
    <source>
        <dbReference type="Proteomes" id="UP001321760"/>
    </source>
</evidence>
<dbReference type="GO" id="GO:0046873">
    <property type="term" value="F:metal ion transmembrane transporter activity"/>
    <property type="evidence" value="ECO:0007669"/>
    <property type="project" value="InterPro"/>
</dbReference>
<evidence type="ECO:0000313" key="7">
    <source>
        <dbReference type="EMBL" id="KAK4445501.1"/>
    </source>
</evidence>
<name>A0AAV9GCV8_9PEZI</name>
<feature type="compositionally biased region" description="Polar residues" evidence="5">
    <location>
        <begin position="537"/>
        <end position="546"/>
    </location>
</feature>
<evidence type="ECO:0000256" key="2">
    <source>
        <dbReference type="ARBA" id="ARBA00022692"/>
    </source>
</evidence>
<comment type="subcellular location">
    <subcellularLocation>
        <location evidence="1">Membrane</location>
        <topology evidence="1">Multi-pass membrane protein</topology>
    </subcellularLocation>
</comment>
<dbReference type="SUPFAM" id="SSF144083">
    <property type="entry name" value="Magnesium transport protein CorA, transmembrane region"/>
    <property type="match status" value="1"/>
</dbReference>
<feature type="transmembrane region" description="Helical" evidence="6">
    <location>
        <begin position="1408"/>
        <end position="1427"/>
    </location>
</feature>
<keyword evidence="8" id="KW-1185">Reference proteome</keyword>
<feature type="region of interest" description="Disordered" evidence="5">
    <location>
        <begin position="511"/>
        <end position="547"/>
    </location>
</feature>
<evidence type="ECO:0000256" key="3">
    <source>
        <dbReference type="ARBA" id="ARBA00022989"/>
    </source>
</evidence>
<dbReference type="Pfam" id="PF01544">
    <property type="entry name" value="CorA"/>
    <property type="match status" value="1"/>
</dbReference>
<protein>
    <submittedName>
        <fullName evidence="7">Uncharacterized protein</fullName>
    </submittedName>
</protein>
<feature type="transmembrane region" description="Helical" evidence="6">
    <location>
        <begin position="1439"/>
        <end position="1464"/>
    </location>
</feature>
<sequence length="1531" mass="171267">MAEQIPLGGVLGAPPRSSSEEDMDDFSWLDGIDEDNCYMPIDCQRPSKSYDFGQGGYTGSITSWHELLQLTGADNKHGVVFVRGDFPDNTNFILARAQRRNLRGTFGLGVDINRAAGSDPRQLQTVLEQTPAHGMVNMRWPCTRFHYVQNDELGYPIQVASFTGCSFIKDGTLHQIIHICPQDSGSPGGTSSPLGASSDGPRAKPLPLVRLKIHVGGLFRFGAARSLLADDGSHWPLRDTYVQEGVCGTGPCYALGCRSLRLEKRLEMRLWINGSAVDMSKTDRSCDQGNRLARPPDVMFGHEDEIAALRAEVLWDLFASHPVNIVASFRLASADEALRLDMTPPITSRVAQKYVGHASDSLSAPYRLWSYVMHEPPGTEALELNAIGRCAEAILGLSTVPVLRPGLPPAIALIKNIMSGQVVDFQNAFWQIRFLHTQGKGSSDSSISDEVHTRNVRMLAEYRNTVSTTLEGVYSWVIGAVPLLSRSTSADLSAGMLPSDILRTNLQRDVSSIARQPSRQRSSSHQRRISLEPGSGNFESNYSSRGQELPTEKFKQKIRMQSQKWYCAMILWYTLEQLPRQYVKTDMIEQLWTVVEDLASFRYENKDNLTDTAILDDAYGCVLRWYHSYAVWKICKKLQGDDAERFGKLHIDVKEAKHKELSDHWQSKAEKAFRLFGQGRLLNQTLGYQVAYLTMVGTELGVDQGPRIPFGVGLSCLEHVTKLIAKRPGTATLYPGASRISRWDSQKLRPSAQQSAPWELSCFGHHVPLCFDVPESQEEITQNCWQFLLSDGLFLGSIDACKIDLVCQWWDLTASSVICAKLLEEIEFSVRRRASWMAPDDASPAEPRGSKALSMGSVAEAAEVTASPTQKTIHVGLVSQPKATKRPRPKIVRFESVNEAGDSRDGDMGATALPRSLRKSPLFSEAIQGRELREYTEPFTWEWRLPAFPFHPDSALFSLANTPDIFDLKRTRDIFVRPQIAKNYRDSWNSAAGKKHWTLRSVYNILRPVVLKNLSCVDLSISIDSSGGPEVVITQRKGRLECADVAFWSRLLPAAAEVVDGAHGVAAEESIERTLVNTLVSNPGLLDLYFIGKPAKHPSYDSIDNNIKALLGQESTRQRFLEAYQSSLLNTLNDSLVDMGTRYRIMFVKELTPELARSLIYMWHPDALDTIDNHLGSLSQFFDLPGQQAPSGGDGLWKHVSNIRELPVSLVMTGDWGRYWTCTVISELVDGSLAQKYAAEARDILQMFVNQQYTGRVLVFLVLLGYLCESLAAECEKFLDELERIMEMDAMVLLEGMAWSKSDVALKKLKRMLWGLEALRIFSDKLGRAIGEVKRARAKLATWLMVGYNLRHPDMEREKQHLVEDFDKREDRLRNAHASIQQRIEQGNRLREGISSVISVEQNENISMLTWVTIAYLPLAFVAGLFSMDHLILPLNAGWAVYGWLNVVFLVSTVVFALTLQYWITTFRHVGAAVQGVSAKTSRPVKSKKSHADKSGLFGVACRFNPFGVRRRRVGTTKNDEEAVTEQEDQV</sequence>
<evidence type="ECO:0000256" key="4">
    <source>
        <dbReference type="ARBA" id="ARBA00023136"/>
    </source>
</evidence>
<organism evidence="7 8">
    <name type="scientific">Podospora aff. communis PSN243</name>
    <dbReference type="NCBI Taxonomy" id="3040156"/>
    <lineage>
        <taxon>Eukaryota</taxon>
        <taxon>Fungi</taxon>
        <taxon>Dikarya</taxon>
        <taxon>Ascomycota</taxon>
        <taxon>Pezizomycotina</taxon>
        <taxon>Sordariomycetes</taxon>
        <taxon>Sordariomycetidae</taxon>
        <taxon>Sordariales</taxon>
        <taxon>Podosporaceae</taxon>
        <taxon>Podospora</taxon>
    </lineage>
</organism>
<accession>A0AAV9GCV8</accession>
<evidence type="ECO:0000256" key="5">
    <source>
        <dbReference type="SAM" id="MobiDB-lite"/>
    </source>
</evidence>
<comment type="caution">
    <text evidence="7">The sequence shown here is derived from an EMBL/GenBank/DDBJ whole genome shotgun (WGS) entry which is preliminary data.</text>
</comment>
<dbReference type="Gene3D" id="1.20.58.340">
    <property type="entry name" value="Magnesium transport protein CorA, transmembrane region"/>
    <property type="match status" value="1"/>
</dbReference>
<feature type="compositionally biased region" description="Low complexity" evidence="5">
    <location>
        <begin position="511"/>
        <end position="521"/>
    </location>
</feature>
<keyword evidence="4 6" id="KW-0472">Membrane</keyword>
<keyword evidence="2 6" id="KW-0812">Transmembrane</keyword>
<keyword evidence="3 6" id="KW-1133">Transmembrane helix</keyword>
<reference evidence="7" key="2">
    <citation type="submission" date="2023-05" db="EMBL/GenBank/DDBJ databases">
        <authorList>
            <consortium name="Lawrence Berkeley National Laboratory"/>
            <person name="Steindorff A."/>
            <person name="Hensen N."/>
            <person name="Bonometti L."/>
            <person name="Westerberg I."/>
            <person name="Brannstrom I.O."/>
            <person name="Guillou S."/>
            <person name="Cros-Aarteil S."/>
            <person name="Calhoun S."/>
            <person name="Haridas S."/>
            <person name="Kuo A."/>
            <person name="Mondo S."/>
            <person name="Pangilinan J."/>
            <person name="Riley R."/>
            <person name="Labutti K."/>
            <person name="Andreopoulos B."/>
            <person name="Lipzen A."/>
            <person name="Chen C."/>
            <person name="Yanf M."/>
            <person name="Daum C."/>
            <person name="Ng V."/>
            <person name="Clum A."/>
            <person name="Ohm R."/>
            <person name="Martin F."/>
            <person name="Silar P."/>
            <person name="Natvig D."/>
            <person name="Lalanne C."/>
            <person name="Gautier V."/>
            <person name="Ament-Velasquez S.L."/>
            <person name="Kruys A."/>
            <person name="Hutchinson M.I."/>
            <person name="Powell A.J."/>
            <person name="Barry K."/>
            <person name="Miller A.N."/>
            <person name="Grigoriev I.V."/>
            <person name="Debuchy R."/>
            <person name="Gladieux P."/>
            <person name="Thoren M.H."/>
            <person name="Johannesson H."/>
        </authorList>
    </citation>
    <scope>NUCLEOTIDE SEQUENCE</scope>
    <source>
        <strain evidence="7">PSN243</strain>
    </source>
</reference>
<proteinExistence type="predicted"/>
<evidence type="ECO:0000256" key="1">
    <source>
        <dbReference type="ARBA" id="ARBA00004141"/>
    </source>
</evidence>
<dbReference type="InterPro" id="IPR002523">
    <property type="entry name" value="MgTranspt_CorA/ZnTranspt_ZntB"/>
</dbReference>
<evidence type="ECO:0000256" key="6">
    <source>
        <dbReference type="SAM" id="Phobius"/>
    </source>
</evidence>
<feature type="region of interest" description="Disordered" evidence="5">
    <location>
        <begin position="1"/>
        <end position="23"/>
    </location>
</feature>
<gene>
    <name evidence="7" type="ORF">QBC34DRAFT_472436</name>
</gene>
<reference evidence="7" key="1">
    <citation type="journal article" date="2023" name="Mol. Phylogenet. Evol.">
        <title>Genome-scale phylogeny and comparative genomics of the fungal order Sordariales.</title>
        <authorList>
            <person name="Hensen N."/>
            <person name="Bonometti L."/>
            <person name="Westerberg I."/>
            <person name="Brannstrom I.O."/>
            <person name="Guillou S."/>
            <person name="Cros-Aarteil S."/>
            <person name="Calhoun S."/>
            <person name="Haridas S."/>
            <person name="Kuo A."/>
            <person name="Mondo S."/>
            <person name="Pangilinan J."/>
            <person name="Riley R."/>
            <person name="LaButti K."/>
            <person name="Andreopoulos B."/>
            <person name="Lipzen A."/>
            <person name="Chen C."/>
            <person name="Yan M."/>
            <person name="Daum C."/>
            <person name="Ng V."/>
            <person name="Clum A."/>
            <person name="Steindorff A."/>
            <person name="Ohm R.A."/>
            <person name="Martin F."/>
            <person name="Silar P."/>
            <person name="Natvig D.O."/>
            <person name="Lalanne C."/>
            <person name="Gautier V."/>
            <person name="Ament-Velasquez S.L."/>
            <person name="Kruys A."/>
            <person name="Hutchinson M.I."/>
            <person name="Powell A.J."/>
            <person name="Barry K."/>
            <person name="Miller A.N."/>
            <person name="Grigoriev I.V."/>
            <person name="Debuchy R."/>
            <person name="Gladieux P."/>
            <person name="Hiltunen Thoren M."/>
            <person name="Johannesson H."/>
        </authorList>
    </citation>
    <scope>NUCLEOTIDE SEQUENCE</scope>
    <source>
        <strain evidence="7">PSN243</strain>
    </source>
</reference>
<dbReference type="GO" id="GO:0016020">
    <property type="term" value="C:membrane"/>
    <property type="evidence" value="ECO:0007669"/>
    <property type="project" value="UniProtKB-SubCell"/>
</dbReference>
<dbReference type="EMBL" id="MU865965">
    <property type="protein sequence ID" value="KAK4445501.1"/>
    <property type="molecule type" value="Genomic_DNA"/>
</dbReference>
<dbReference type="InterPro" id="IPR045863">
    <property type="entry name" value="CorA_TM1_TM2"/>
</dbReference>